<evidence type="ECO:0000256" key="8">
    <source>
        <dbReference type="ARBA" id="ARBA00023014"/>
    </source>
</evidence>
<evidence type="ECO:0000313" key="13">
    <source>
        <dbReference type="EMBL" id="TPX60227.1"/>
    </source>
</evidence>
<keyword evidence="9 10" id="KW-0496">Mitochondrion</keyword>
<dbReference type="Proteomes" id="UP000318582">
    <property type="component" value="Unassembled WGS sequence"/>
</dbReference>
<feature type="binding site" evidence="10">
    <location>
        <position position="310"/>
    </location>
    <ligand>
        <name>[4Fe-4S] cluster</name>
        <dbReference type="ChEBI" id="CHEBI:49883"/>
    </ligand>
</feature>
<evidence type="ECO:0000256" key="3">
    <source>
        <dbReference type="ARBA" id="ARBA00022485"/>
    </source>
</evidence>
<keyword evidence="3 10" id="KW-0004">4Fe-4S</keyword>
<dbReference type="PANTHER" id="PTHR13273:SF14">
    <property type="entry name" value="ANAMORSIN"/>
    <property type="match status" value="1"/>
</dbReference>
<feature type="binding site" evidence="10">
    <location>
        <position position="321"/>
    </location>
    <ligand>
        <name>[4Fe-4S] cluster</name>
        <dbReference type="ChEBI" id="CHEBI:49883"/>
    </ligand>
</feature>
<evidence type="ECO:0000256" key="4">
    <source>
        <dbReference type="ARBA" id="ARBA00022490"/>
    </source>
</evidence>
<dbReference type="InterPro" id="IPR029063">
    <property type="entry name" value="SAM-dependent_MTases_sf"/>
</dbReference>
<feature type="binding site" evidence="10">
    <location>
        <position position="275"/>
    </location>
    <ligand>
        <name>[2Fe-2S] cluster</name>
        <dbReference type="ChEBI" id="CHEBI:190135"/>
    </ligand>
</feature>
<evidence type="ECO:0000256" key="7">
    <source>
        <dbReference type="ARBA" id="ARBA00023004"/>
    </source>
</evidence>
<feature type="short sequence motif" description="Cx2C motif 1" evidence="10">
    <location>
        <begin position="310"/>
        <end position="313"/>
    </location>
</feature>
<dbReference type="Pfam" id="PF05093">
    <property type="entry name" value="CIAPIN1"/>
    <property type="match status" value="1"/>
</dbReference>
<proteinExistence type="inferred from homology"/>
<evidence type="ECO:0000259" key="12">
    <source>
        <dbReference type="Pfam" id="PF20922"/>
    </source>
</evidence>
<comment type="caution">
    <text evidence="10">Lacks conserved residue(s) required for the propagation of feature annotation.</text>
</comment>
<dbReference type="HAMAP" id="MF_03115">
    <property type="entry name" value="Anamorsin"/>
    <property type="match status" value="1"/>
</dbReference>
<dbReference type="InterPro" id="IPR046408">
    <property type="entry name" value="CIAPIN1"/>
</dbReference>
<feature type="binding site" evidence="10">
    <location>
        <position position="270"/>
    </location>
    <ligand>
        <name>[2Fe-2S] cluster</name>
        <dbReference type="ChEBI" id="CHEBI:190135"/>
    </ligand>
</feature>
<comment type="subcellular location">
    <subcellularLocation>
        <location evidence="10">Cytoplasm</location>
    </subcellularLocation>
    <subcellularLocation>
        <location evidence="10">Mitochondrion intermembrane space</location>
    </subcellularLocation>
</comment>
<dbReference type="Pfam" id="PF20922">
    <property type="entry name" value="Anamorsin_N"/>
    <property type="match status" value="1"/>
</dbReference>
<evidence type="ECO:0000256" key="10">
    <source>
        <dbReference type="HAMAP-Rule" id="MF_03115"/>
    </source>
</evidence>
<dbReference type="GO" id="GO:0005758">
    <property type="term" value="C:mitochondrial intermembrane space"/>
    <property type="evidence" value="ECO:0007669"/>
    <property type="project" value="UniProtKB-SubCell"/>
</dbReference>
<feature type="binding site" evidence="10">
    <location>
        <position position="273"/>
    </location>
    <ligand>
        <name>[2Fe-2S] cluster</name>
        <dbReference type="ChEBI" id="CHEBI:190135"/>
    </ligand>
</feature>
<feature type="binding site" evidence="10">
    <location>
        <position position="260"/>
    </location>
    <ligand>
        <name>[2Fe-2S] cluster</name>
        <dbReference type="ChEBI" id="CHEBI:190135"/>
    </ligand>
</feature>
<evidence type="ECO:0000259" key="11">
    <source>
        <dbReference type="Pfam" id="PF05093"/>
    </source>
</evidence>
<dbReference type="GO" id="GO:0016226">
    <property type="term" value="P:iron-sulfur cluster assembly"/>
    <property type="evidence" value="ECO:0007669"/>
    <property type="project" value="UniProtKB-UniRule"/>
</dbReference>
<organism evidence="13 14">
    <name type="scientific">Powellomyces hirtus</name>
    <dbReference type="NCBI Taxonomy" id="109895"/>
    <lineage>
        <taxon>Eukaryota</taxon>
        <taxon>Fungi</taxon>
        <taxon>Fungi incertae sedis</taxon>
        <taxon>Chytridiomycota</taxon>
        <taxon>Chytridiomycota incertae sedis</taxon>
        <taxon>Chytridiomycetes</taxon>
        <taxon>Spizellomycetales</taxon>
        <taxon>Powellomycetaceae</taxon>
        <taxon>Powellomyces</taxon>
    </lineage>
</organism>
<comment type="cofactor">
    <cofactor evidence="10">
        <name>[2Fe-2S] cluster</name>
        <dbReference type="ChEBI" id="CHEBI:190135"/>
    </cofactor>
</comment>
<sequence length="351" mass="37220">MVTSILEPGNSVLLLGNPVAQAEDLQRAQQEVAQQVTQSGRIAFEQLDRVPHITLAKSNYHAVISGNIPPSAFPHTDHVLASILQSLKPNGTLRIREPVLIDYAAAATATATEALRLPTRTTGALLSALKLAGYVDAHVEASAPVDDETVARCVMTCWGVTPEEVPGVADYLKGKVLMVDVTARKPAYEVGAAAALPLSFARKKAAAPAAVPAAKPTKQAVWTVSANDDDEEEEHELEDEDALLDEADLMVPTKMVPDDCEPVGGKRKACKDCTCGRAEMEDEEAADEDDAKVVVVTPKKKVATAPASSCGSCYLGDAFRCSSCPYLGMPAFKPGEKVVLAGNLLKDDVDF</sequence>
<dbReference type="AlphaFoldDB" id="A0A507EA06"/>
<evidence type="ECO:0000313" key="14">
    <source>
        <dbReference type="Proteomes" id="UP000318582"/>
    </source>
</evidence>
<feature type="region of interest" description="Fe-S binding site B" evidence="10">
    <location>
        <begin position="310"/>
        <end position="324"/>
    </location>
</feature>
<keyword evidence="4 10" id="KW-0963">Cytoplasm</keyword>
<dbReference type="STRING" id="109895.A0A507EA06"/>
<comment type="caution">
    <text evidence="13">The sequence shown here is derived from an EMBL/GenBank/DDBJ whole genome shotgun (WGS) entry which is preliminary data.</text>
</comment>
<dbReference type="SUPFAM" id="SSF53335">
    <property type="entry name" value="S-adenosyl-L-methionine-dependent methyltransferases"/>
    <property type="match status" value="1"/>
</dbReference>
<dbReference type="GO" id="GO:0051539">
    <property type="term" value="F:4 iron, 4 sulfur cluster binding"/>
    <property type="evidence" value="ECO:0007669"/>
    <property type="project" value="UniProtKB-KW"/>
</dbReference>
<gene>
    <name evidence="13" type="ORF">PhCBS80983_g01942</name>
</gene>
<comment type="similarity">
    <text evidence="2 10">Belongs to the anamorsin family.</text>
</comment>
<dbReference type="InterPro" id="IPR007785">
    <property type="entry name" value="Anamorsin"/>
</dbReference>
<feature type="short sequence motif" description="Cx2C motif 2" evidence="10">
    <location>
        <begin position="321"/>
        <end position="324"/>
    </location>
</feature>
<evidence type="ECO:0000256" key="5">
    <source>
        <dbReference type="ARBA" id="ARBA00022714"/>
    </source>
</evidence>
<dbReference type="PANTHER" id="PTHR13273">
    <property type="entry name" value="ANAMORSIN"/>
    <property type="match status" value="1"/>
</dbReference>
<dbReference type="GO" id="GO:0009055">
    <property type="term" value="F:electron transfer activity"/>
    <property type="evidence" value="ECO:0007669"/>
    <property type="project" value="UniProtKB-UniRule"/>
</dbReference>
<dbReference type="InterPro" id="IPR049011">
    <property type="entry name" value="Anamorsin_N_metazoan"/>
</dbReference>
<comment type="domain">
    <text evidence="10">The twin Cx2C motifs are involved in the recognition by the mitochondrial MIA40-ERV1 disulfide relay system. The formation of 2 disulfide bonds in the Cx2C motifs through dithiol/disulfide exchange reactions effectively traps the protein in the mitochondrial intermembrane space.</text>
</comment>
<keyword evidence="14" id="KW-1185">Reference proteome</keyword>
<keyword evidence="6 10" id="KW-0479">Metal-binding</keyword>
<dbReference type="GO" id="GO:0046872">
    <property type="term" value="F:metal ion binding"/>
    <property type="evidence" value="ECO:0007669"/>
    <property type="project" value="UniProtKB-KW"/>
</dbReference>
<accession>A0A507EA06</accession>
<comment type="domain">
    <text evidence="10">The C-terminal domain binds 2 Fe-S clusters but is otherwise mostly in an intrinsically disordered conformation.</text>
</comment>
<keyword evidence="7 10" id="KW-0408">Iron</keyword>
<keyword evidence="5 10" id="KW-0001">2Fe-2S</keyword>
<evidence type="ECO:0000256" key="6">
    <source>
        <dbReference type="ARBA" id="ARBA00022723"/>
    </source>
</evidence>
<dbReference type="EMBL" id="QEAQ01000017">
    <property type="protein sequence ID" value="TPX60227.1"/>
    <property type="molecule type" value="Genomic_DNA"/>
</dbReference>
<feature type="domain" description="Anamorsin N-terminal" evidence="12">
    <location>
        <begin position="9"/>
        <end position="192"/>
    </location>
</feature>
<comment type="cofactor">
    <cofactor evidence="1 10">
        <name>[4Fe-4S] cluster</name>
        <dbReference type="ChEBI" id="CHEBI:49883"/>
    </cofactor>
</comment>
<evidence type="ECO:0000256" key="1">
    <source>
        <dbReference type="ARBA" id="ARBA00001966"/>
    </source>
</evidence>
<feature type="domain" description="Anamorsin C-terminal" evidence="11">
    <location>
        <begin position="255"/>
        <end position="339"/>
    </location>
</feature>
<dbReference type="GO" id="GO:0051537">
    <property type="term" value="F:2 iron, 2 sulfur cluster binding"/>
    <property type="evidence" value="ECO:0007669"/>
    <property type="project" value="UniProtKB-UniRule"/>
</dbReference>
<protein>
    <submittedName>
        <fullName evidence="13">Uncharacterized protein</fullName>
    </submittedName>
</protein>
<dbReference type="Gene3D" id="3.40.50.150">
    <property type="entry name" value="Vaccinia Virus protein VP39"/>
    <property type="match status" value="1"/>
</dbReference>
<evidence type="ECO:0000256" key="2">
    <source>
        <dbReference type="ARBA" id="ARBA00008169"/>
    </source>
</evidence>
<feature type="binding site" evidence="10">
    <location>
        <position position="313"/>
    </location>
    <ligand>
        <name>[4Fe-4S] cluster</name>
        <dbReference type="ChEBI" id="CHEBI:49883"/>
    </ligand>
</feature>
<reference evidence="13 14" key="1">
    <citation type="journal article" date="2019" name="Sci. Rep.">
        <title>Comparative genomics of chytrid fungi reveal insights into the obligate biotrophic and pathogenic lifestyle of Synchytrium endobioticum.</title>
        <authorList>
            <person name="van de Vossenberg B.T.L.H."/>
            <person name="Warris S."/>
            <person name="Nguyen H.D.T."/>
            <person name="van Gent-Pelzer M.P.E."/>
            <person name="Joly D.L."/>
            <person name="van de Geest H.C."/>
            <person name="Bonants P.J.M."/>
            <person name="Smith D.S."/>
            <person name="Levesque C.A."/>
            <person name="van der Lee T.A.J."/>
        </authorList>
    </citation>
    <scope>NUCLEOTIDE SEQUENCE [LARGE SCALE GENOMIC DNA]</scope>
    <source>
        <strain evidence="13 14">CBS 809.83</strain>
    </source>
</reference>
<comment type="domain">
    <text evidence="10">The N-terminal domain has structural similarity with S-adenosyl-L-methionine-dependent methyltransferases, but does not bind S-adenosyl-L-methionine. It is required for correct assembly of the 2 Fe-S clusters.</text>
</comment>
<keyword evidence="8 10" id="KW-0411">Iron-sulfur</keyword>
<evidence type="ECO:0000256" key="9">
    <source>
        <dbReference type="ARBA" id="ARBA00023128"/>
    </source>
</evidence>
<feature type="binding site" evidence="10">
    <location>
        <position position="324"/>
    </location>
    <ligand>
        <name>[4Fe-4S] cluster</name>
        <dbReference type="ChEBI" id="CHEBI:49883"/>
    </ligand>
</feature>
<name>A0A507EA06_9FUNG</name>